<organism evidence="2 3">
    <name type="scientific">Methylomonas koyamae</name>
    <dbReference type="NCBI Taxonomy" id="702114"/>
    <lineage>
        <taxon>Bacteria</taxon>
        <taxon>Pseudomonadati</taxon>
        <taxon>Pseudomonadota</taxon>
        <taxon>Gammaproteobacteria</taxon>
        <taxon>Methylococcales</taxon>
        <taxon>Methylococcaceae</taxon>
        <taxon>Methylomonas</taxon>
    </lineage>
</organism>
<evidence type="ECO:0000313" key="2">
    <source>
        <dbReference type="EMBL" id="OAI14562.1"/>
    </source>
</evidence>
<evidence type="ECO:0000256" key="1">
    <source>
        <dbReference type="SAM" id="MobiDB-lite"/>
    </source>
</evidence>
<dbReference type="STRING" id="702114.A1355_12415"/>
<feature type="compositionally biased region" description="Basic and acidic residues" evidence="1">
    <location>
        <begin position="54"/>
        <end position="65"/>
    </location>
</feature>
<proteinExistence type="predicted"/>
<dbReference type="Proteomes" id="UP000077628">
    <property type="component" value="Unassembled WGS sequence"/>
</dbReference>
<accession>A0A177N9K3</accession>
<keyword evidence="3" id="KW-1185">Reference proteome</keyword>
<reference evidence="3" key="1">
    <citation type="submission" date="2016-03" db="EMBL/GenBank/DDBJ databases">
        <authorList>
            <person name="Heylen K."/>
            <person name="De Vos P."/>
            <person name="Vekeman B."/>
        </authorList>
    </citation>
    <scope>NUCLEOTIDE SEQUENCE [LARGE SCALE GENOMIC DNA]</scope>
    <source>
        <strain evidence="3">R-45383</strain>
    </source>
</reference>
<evidence type="ECO:0000313" key="3">
    <source>
        <dbReference type="Proteomes" id="UP000077628"/>
    </source>
</evidence>
<sequence>MPAASCWDGDSLVCLPLDQAGDLGCTPISGRLLSAVYRKKDKRDNYRNAPAWQDDFRGESSDGERYLMPPDLINEDA</sequence>
<gene>
    <name evidence="2" type="ORF">A1355_12415</name>
</gene>
<dbReference type="AlphaFoldDB" id="A0A177N9K3"/>
<comment type="caution">
    <text evidence="2">The sequence shown here is derived from an EMBL/GenBank/DDBJ whole genome shotgun (WGS) entry which is preliminary data.</text>
</comment>
<feature type="region of interest" description="Disordered" evidence="1">
    <location>
        <begin position="48"/>
        <end position="77"/>
    </location>
</feature>
<name>A0A177N9K3_9GAMM</name>
<protein>
    <submittedName>
        <fullName evidence="2">Uncharacterized protein</fullName>
    </submittedName>
</protein>
<dbReference type="EMBL" id="LUUK01000198">
    <property type="protein sequence ID" value="OAI14562.1"/>
    <property type="molecule type" value="Genomic_DNA"/>
</dbReference>